<evidence type="ECO:0000256" key="4">
    <source>
        <dbReference type="ARBA" id="ARBA00023235"/>
    </source>
</evidence>
<dbReference type="EMBL" id="SNXR01000016">
    <property type="protein sequence ID" value="TDP57969.1"/>
    <property type="molecule type" value="Genomic_DNA"/>
</dbReference>
<organism evidence="8 9">
    <name type="scientific">Flavobacterium dankookense</name>
    <dbReference type="NCBI Taxonomy" id="706186"/>
    <lineage>
        <taxon>Bacteria</taxon>
        <taxon>Pseudomonadati</taxon>
        <taxon>Bacteroidota</taxon>
        <taxon>Flavobacteriia</taxon>
        <taxon>Flavobacteriales</taxon>
        <taxon>Flavobacteriaceae</taxon>
        <taxon>Flavobacterium</taxon>
    </lineage>
</organism>
<dbReference type="PANTHER" id="PTHR45625:SF4">
    <property type="entry name" value="PEPTIDYLPROLYL ISOMERASE DOMAIN AND WD REPEAT-CONTAINING PROTEIN 1"/>
    <property type="match status" value="1"/>
</dbReference>
<dbReference type="Pfam" id="PF00254">
    <property type="entry name" value="FKBP_C"/>
    <property type="match status" value="1"/>
</dbReference>
<accession>A0A4R6Q9T1</accession>
<dbReference type="Gene3D" id="2.40.100.10">
    <property type="entry name" value="Cyclophilin-like"/>
    <property type="match status" value="1"/>
</dbReference>
<comment type="caution">
    <text evidence="8">The sequence shown here is derived from an EMBL/GenBank/DDBJ whole genome shotgun (WGS) entry which is preliminary data.</text>
</comment>
<dbReference type="PRINTS" id="PR00153">
    <property type="entry name" value="CSAPPISMRASE"/>
</dbReference>
<dbReference type="SUPFAM" id="SSF54534">
    <property type="entry name" value="FKBP-like"/>
    <property type="match status" value="1"/>
</dbReference>
<dbReference type="InterPro" id="IPR001179">
    <property type="entry name" value="PPIase_FKBP_dom"/>
</dbReference>
<dbReference type="EC" id="5.2.1.8" evidence="2 5"/>
<dbReference type="GO" id="GO:0003755">
    <property type="term" value="F:peptidyl-prolyl cis-trans isomerase activity"/>
    <property type="evidence" value="ECO:0007669"/>
    <property type="project" value="UniProtKB-KW"/>
</dbReference>
<evidence type="ECO:0000256" key="5">
    <source>
        <dbReference type="PROSITE-ProRule" id="PRU00277"/>
    </source>
</evidence>
<dbReference type="InterPro" id="IPR002130">
    <property type="entry name" value="Cyclophilin-type_PPIase_dom"/>
</dbReference>
<feature type="domain" description="PPIase FKBP-type" evidence="6">
    <location>
        <begin position="271"/>
        <end position="376"/>
    </location>
</feature>
<evidence type="ECO:0000256" key="1">
    <source>
        <dbReference type="ARBA" id="ARBA00000971"/>
    </source>
</evidence>
<evidence type="ECO:0000313" key="9">
    <source>
        <dbReference type="Proteomes" id="UP000295260"/>
    </source>
</evidence>
<dbReference type="PROSITE" id="PS51257">
    <property type="entry name" value="PROKAR_LIPOPROTEIN"/>
    <property type="match status" value="1"/>
</dbReference>
<dbReference type="SUPFAM" id="SSF50891">
    <property type="entry name" value="Cyclophilin-like"/>
    <property type="match status" value="1"/>
</dbReference>
<dbReference type="PANTHER" id="PTHR45625">
    <property type="entry name" value="PEPTIDYL-PROLYL CIS-TRANS ISOMERASE-RELATED"/>
    <property type="match status" value="1"/>
</dbReference>
<dbReference type="InterPro" id="IPR044666">
    <property type="entry name" value="Cyclophilin_A-like"/>
</dbReference>
<comment type="catalytic activity">
    <reaction evidence="1 5">
        <text>[protein]-peptidylproline (omega=180) = [protein]-peptidylproline (omega=0)</text>
        <dbReference type="Rhea" id="RHEA:16237"/>
        <dbReference type="Rhea" id="RHEA-COMP:10747"/>
        <dbReference type="Rhea" id="RHEA-COMP:10748"/>
        <dbReference type="ChEBI" id="CHEBI:83833"/>
        <dbReference type="ChEBI" id="CHEBI:83834"/>
        <dbReference type="EC" id="5.2.1.8"/>
    </reaction>
</comment>
<proteinExistence type="predicted"/>
<evidence type="ECO:0000313" key="8">
    <source>
        <dbReference type="EMBL" id="TDP57969.1"/>
    </source>
</evidence>
<dbReference type="AlphaFoldDB" id="A0A4R6Q9T1"/>
<keyword evidence="9" id="KW-1185">Reference proteome</keyword>
<dbReference type="PROSITE" id="PS50059">
    <property type="entry name" value="FKBP_PPIASE"/>
    <property type="match status" value="1"/>
</dbReference>
<evidence type="ECO:0000256" key="3">
    <source>
        <dbReference type="ARBA" id="ARBA00023110"/>
    </source>
</evidence>
<dbReference type="Gene3D" id="3.10.50.40">
    <property type="match status" value="1"/>
</dbReference>
<dbReference type="CDD" id="cd00317">
    <property type="entry name" value="cyclophilin"/>
    <property type="match status" value="1"/>
</dbReference>
<evidence type="ECO:0000256" key="2">
    <source>
        <dbReference type="ARBA" id="ARBA00013194"/>
    </source>
</evidence>
<feature type="domain" description="PPIase cyclophilin-type" evidence="7">
    <location>
        <begin position="43"/>
        <end position="176"/>
    </location>
</feature>
<protein>
    <recommendedName>
        <fullName evidence="2 5">peptidylprolyl isomerase</fullName>
        <ecNumber evidence="2 5">5.2.1.8</ecNumber>
    </recommendedName>
</protein>
<evidence type="ECO:0000259" key="7">
    <source>
        <dbReference type="PROSITE" id="PS50072"/>
    </source>
</evidence>
<dbReference type="InterPro" id="IPR046357">
    <property type="entry name" value="PPIase_dom_sf"/>
</dbReference>
<name>A0A4R6Q9T1_9FLAO</name>
<keyword evidence="4 5" id="KW-0413">Isomerase</keyword>
<keyword evidence="3 5" id="KW-0697">Rotamase</keyword>
<dbReference type="PROSITE" id="PS50072">
    <property type="entry name" value="CSA_PPIASE_2"/>
    <property type="match status" value="1"/>
</dbReference>
<gene>
    <name evidence="8" type="ORF">BC748_2481</name>
</gene>
<dbReference type="Pfam" id="PF00160">
    <property type="entry name" value="Pro_isomerase"/>
    <property type="match status" value="1"/>
</dbReference>
<sequence length="376" mass="41990">MLSKMNRKFLALFLASSFLLTSCKDEHSNLKDGLYAELETSKGTILLELEYKKTPITVANFVTLAEGKNPFASEECKGKNLFDDISFHRVIDKFMIQTGDPLGNGAGDAGYTFKDEITDLRHDKPGILSMANSGPGTNSCQFFITHVETPWLDGKHTVFGEIANPESLDIVNAIKQGDRLNKVTIIRKGEDVKKFDAVKVFSDYFKKENENLKKQQAIDEENKRIYAQKFKAVIEQKLNYFNNLRESATKTPSGLKYKITEKSKGSKPKEGTKVFIKYAGFLEDGTLFDTSNPEIAKTFGFYDEQRAMQNGYSALPYQVGSNKLIPGFVEGVNKMNIGDKAVFFIPSKLGYGEQGAGDVIPPNANIIFEVELLDKN</sequence>
<evidence type="ECO:0000259" key="6">
    <source>
        <dbReference type="PROSITE" id="PS50059"/>
    </source>
</evidence>
<dbReference type="InterPro" id="IPR029000">
    <property type="entry name" value="Cyclophilin-like_dom_sf"/>
</dbReference>
<reference evidence="8 9" key="1">
    <citation type="submission" date="2019-03" db="EMBL/GenBank/DDBJ databases">
        <title>Genomic Encyclopedia of Archaeal and Bacterial Type Strains, Phase II (KMG-II): from individual species to whole genera.</title>
        <authorList>
            <person name="Goeker M."/>
        </authorList>
    </citation>
    <scope>NUCLEOTIDE SEQUENCE [LARGE SCALE GENOMIC DNA]</scope>
    <source>
        <strain evidence="8 9">DSM 25687</strain>
    </source>
</reference>
<dbReference type="Proteomes" id="UP000295260">
    <property type="component" value="Unassembled WGS sequence"/>
</dbReference>